<evidence type="ECO:0000313" key="3">
    <source>
        <dbReference type="EMBL" id="CAG9136282.1"/>
    </source>
</evidence>
<protein>
    <submittedName>
        <fullName evidence="3">(diamondback moth) hypothetical protein</fullName>
    </submittedName>
</protein>
<keyword evidence="1" id="KW-0175">Coiled coil</keyword>
<dbReference type="SUPFAM" id="SSF57903">
    <property type="entry name" value="FYVE/PHD zinc finger"/>
    <property type="match status" value="1"/>
</dbReference>
<keyword evidence="4" id="KW-1185">Reference proteome</keyword>
<feature type="coiled-coil region" evidence="1">
    <location>
        <begin position="119"/>
        <end position="167"/>
    </location>
</feature>
<organism evidence="3 4">
    <name type="scientific">Plutella xylostella</name>
    <name type="common">Diamondback moth</name>
    <name type="synonym">Plutella maculipennis</name>
    <dbReference type="NCBI Taxonomy" id="51655"/>
    <lineage>
        <taxon>Eukaryota</taxon>
        <taxon>Metazoa</taxon>
        <taxon>Ecdysozoa</taxon>
        <taxon>Arthropoda</taxon>
        <taxon>Hexapoda</taxon>
        <taxon>Insecta</taxon>
        <taxon>Pterygota</taxon>
        <taxon>Neoptera</taxon>
        <taxon>Endopterygota</taxon>
        <taxon>Lepidoptera</taxon>
        <taxon>Glossata</taxon>
        <taxon>Ditrysia</taxon>
        <taxon>Yponomeutoidea</taxon>
        <taxon>Plutellidae</taxon>
        <taxon>Plutella</taxon>
    </lineage>
</organism>
<evidence type="ECO:0000313" key="4">
    <source>
        <dbReference type="Proteomes" id="UP000653454"/>
    </source>
</evidence>
<reference evidence="3" key="1">
    <citation type="submission" date="2020-11" db="EMBL/GenBank/DDBJ databases">
        <authorList>
            <person name="Whiteford S."/>
        </authorList>
    </citation>
    <scope>NUCLEOTIDE SEQUENCE</scope>
</reference>
<evidence type="ECO:0000256" key="1">
    <source>
        <dbReference type="SAM" id="Coils"/>
    </source>
</evidence>
<gene>
    <name evidence="3" type="ORF">PLXY2_LOCUS14540</name>
</gene>
<dbReference type="EMBL" id="CAJHNJ030000133">
    <property type="protein sequence ID" value="CAG9136282.1"/>
    <property type="molecule type" value="Genomic_DNA"/>
</dbReference>
<dbReference type="AlphaFoldDB" id="A0A8S4GBL5"/>
<dbReference type="Gene3D" id="3.30.70.1820">
    <property type="entry name" value="L1 transposable element, RRM domain"/>
    <property type="match status" value="1"/>
</dbReference>
<sequence>MKCNRCDEVVGDCAVCSICRGSFHFHCGGIQEVGYKRLGERKSQWRCQTCREGSTSSAIDPVNKVSPLPAAAPPAGLPSPDNTNVSARGDGEGDVVSTNVCLSRILQQLAAMDKKLCRLDELNSNVNTVRSDILELQTSLNFHTAKFEEFTKKVTKLESKVAQVSKDSEVQQKSITTIIDDLNRNDQWVRRHNVEIQGVPESKDENLLTIFKKLVHLAGLPYDASTELDFISRVAHMNADNSKPRCIILRFVSRYKKDEFVAALRKLRLTATDLGFANKMTLHFNDHLTPKNRLLLRQVKKKCN</sequence>
<feature type="region of interest" description="Disordered" evidence="2">
    <location>
        <begin position="54"/>
        <end position="84"/>
    </location>
</feature>
<dbReference type="Proteomes" id="UP000653454">
    <property type="component" value="Unassembled WGS sequence"/>
</dbReference>
<dbReference type="CDD" id="cd15489">
    <property type="entry name" value="PHD_SF"/>
    <property type="match status" value="1"/>
</dbReference>
<dbReference type="InterPro" id="IPR011011">
    <property type="entry name" value="Znf_FYVE_PHD"/>
</dbReference>
<name>A0A8S4GBL5_PLUXY</name>
<evidence type="ECO:0000256" key="2">
    <source>
        <dbReference type="SAM" id="MobiDB-lite"/>
    </source>
</evidence>
<accession>A0A8S4GBL5</accession>
<proteinExistence type="predicted"/>
<comment type="caution">
    <text evidence="3">The sequence shown here is derived from an EMBL/GenBank/DDBJ whole genome shotgun (WGS) entry which is preliminary data.</text>
</comment>